<dbReference type="CDD" id="cd17919">
    <property type="entry name" value="DEXHc_Snf"/>
    <property type="match status" value="1"/>
</dbReference>
<evidence type="ECO:0000259" key="5">
    <source>
        <dbReference type="PROSITE" id="PS51194"/>
    </source>
</evidence>
<keyword evidence="2" id="KW-0862">Zinc</keyword>
<keyword evidence="2" id="KW-0479">Metal-binding</keyword>
<evidence type="ECO:0000259" key="3">
    <source>
        <dbReference type="PROSITE" id="PS50966"/>
    </source>
</evidence>
<protein>
    <recommendedName>
        <fullName evidence="8">Helicase SNF2</fullName>
    </recommendedName>
</protein>
<dbReference type="SMART" id="SM00487">
    <property type="entry name" value="DEXDc"/>
    <property type="match status" value="1"/>
</dbReference>
<dbReference type="Gene3D" id="3.40.50.300">
    <property type="entry name" value="P-loop containing nucleotide triphosphate hydrolases"/>
    <property type="match status" value="1"/>
</dbReference>
<dbReference type="SUPFAM" id="SSF52540">
    <property type="entry name" value="P-loop containing nucleoside triphosphate hydrolases"/>
    <property type="match status" value="2"/>
</dbReference>
<proteinExistence type="predicted"/>
<dbReference type="InterPro" id="IPR007527">
    <property type="entry name" value="Znf_SWIM"/>
</dbReference>
<dbReference type="PROSITE" id="PS51192">
    <property type="entry name" value="HELICASE_ATP_BIND_1"/>
    <property type="match status" value="1"/>
</dbReference>
<comment type="caution">
    <text evidence="6">The sequence shown here is derived from an EMBL/GenBank/DDBJ whole genome shotgun (WGS) entry which is preliminary data.</text>
</comment>
<dbReference type="InterPro" id="IPR000330">
    <property type="entry name" value="SNF2_N"/>
</dbReference>
<dbReference type="PROSITE" id="PS50966">
    <property type="entry name" value="ZF_SWIM"/>
    <property type="match status" value="1"/>
</dbReference>
<dbReference type="AlphaFoldDB" id="A0A1F4TQN8"/>
<sequence length="798" mass="91381">MVITKQKEQKNQTKQEIPYYHKPTHLTYEEWQKALRRQFGQQQKFRLKNTGSHPIFSDFEVTNPQSKKTYKVAIRSEEEGLNFCSCPDFAVNTLGTCKHIEFTLHKLKKQKNAKQLLRQGFVQPYSSVFLKYGAERKVILRIGAVKIREISALAAQYFDENRILLPEAFDRFEKFAEAAIKFDSDFRCYNDALDFIIDVRDNRRRKQLIAQKYPDGPDCKRFDHLVKTKLYCYQKEGILFAAAAGRALIADDMGLGKTVQAIGAVELMAKEFGIEKILIICPTSLKYQWEAEIKKFAYRSTRVIEGGYFKRQEQYLAPSFYKIVSYNSIRSDLGFIAGWTPDMVILDEAQRIKNWKTKTAQSVKNISSTYALVLTGTPLENRLEELHSVVQFIDRYKLGPLFRFLANHQMLDIKGKVVGYRNLNQIGETLSDILIRRNKKDVLTQLPGRMDKNFFVPITEQQWEIHEENAKTASRLIHKWARYKFLTEKERRILLAALNCMRMVCNTTFILDESTNYGTKLDELTQFLGEALESKEKVVVFSQWERMTRLVAQRLTKHKIGFLSLHGGVPSHKRKDLLDKFRNDDQSRVFLSTDAGGVGLNLQSASIVVNLDLPWNPAVLEQRIGRVHRLGQTRAVNVVNFIAAGTIEERLLGLIGFKKSMFEGVLDGGQNEVFMGESKFTRFMKTIEQIVRPSLGEAHAPVLNQDEQRLEKQSEQAGPEEKLKEVEPIQELFTAGLNFLEKLGIAASVNNGERSIISSFIEKDKVSGKSCVKIPLPDNEMANKLASVLTALVDVLKK</sequence>
<dbReference type="CDD" id="cd18793">
    <property type="entry name" value="SF2_C_SNF"/>
    <property type="match status" value="1"/>
</dbReference>
<dbReference type="InterPro" id="IPR049730">
    <property type="entry name" value="SNF2/RAD54-like_C"/>
</dbReference>
<dbReference type="InterPro" id="IPR027417">
    <property type="entry name" value="P-loop_NTPase"/>
</dbReference>
<feature type="domain" description="SWIM-type" evidence="3">
    <location>
        <begin position="70"/>
        <end position="108"/>
    </location>
</feature>
<name>A0A1F4TQN8_UNCSA</name>
<keyword evidence="1" id="KW-0378">Hydrolase</keyword>
<dbReference type="PROSITE" id="PS51194">
    <property type="entry name" value="HELICASE_CTER"/>
    <property type="match status" value="1"/>
</dbReference>
<feature type="domain" description="Helicase ATP-binding" evidence="4">
    <location>
        <begin position="238"/>
        <end position="396"/>
    </location>
</feature>
<dbReference type="InterPro" id="IPR014001">
    <property type="entry name" value="Helicase_ATP-bd"/>
</dbReference>
<gene>
    <name evidence="6" type="ORF">A2462_05500</name>
</gene>
<accession>A0A1F4TQN8</accession>
<dbReference type="PANTHER" id="PTHR10799">
    <property type="entry name" value="SNF2/RAD54 HELICASE FAMILY"/>
    <property type="match status" value="1"/>
</dbReference>
<dbReference type="InterPro" id="IPR001650">
    <property type="entry name" value="Helicase_C-like"/>
</dbReference>
<dbReference type="InterPro" id="IPR038718">
    <property type="entry name" value="SNF2-like_sf"/>
</dbReference>
<reference evidence="6 7" key="1">
    <citation type="journal article" date="2016" name="Nat. Commun.">
        <title>Thousands of microbial genomes shed light on interconnected biogeochemical processes in an aquifer system.</title>
        <authorList>
            <person name="Anantharaman K."/>
            <person name="Brown C.T."/>
            <person name="Hug L.A."/>
            <person name="Sharon I."/>
            <person name="Castelle C.J."/>
            <person name="Probst A.J."/>
            <person name="Thomas B.C."/>
            <person name="Singh A."/>
            <person name="Wilkins M.J."/>
            <person name="Karaoz U."/>
            <person name="Brodie E.L."/>
            <person name="Williams K.H."/>
            <person name="Hubbard S.S."/>
            <person name="Banfield J.F."/>
        </authorList>
    </citation>
    <scope>NUCLEOTIDE SEQUENCE [LARGE SCALE GENOMIC DNA]</scope>
</reference>
<dbReference type="Pfam" id="PF00271">
    <property type="entry name" value="Helicase_C"/>
    <property type="match status" value="1"/>
</dbReference>
<dbReference type="GO" id="GO:0016787">
    <property type="term" value="F:hydrolase activity"/>
    <property type="evidence" value="ECO:0007669"/>
    <property type="project" value="UniProtKB-KW"/>
</dbReference>
<feature type="domain" description="Helicase C-terminal" evidence="5">
    <location>
        <begin position="523"/>
        <end position="708"/>
    </location>
</feature>
<evidence type="ECO:0000256" key="1">
    <source>
        <dbReference type="ARBA" id="ARBA00022801"/>
    </source>
</evidence>
<organism evidence="6 7">
    <name type="scientific">candidate division WOR-1 bacterium RIFOXYC2_FULL_41_25</name>
    <dbReference type="NCBI Taxonomy" id="1802586"/>
    <lineage>
        <taxon>Bacteria</taxon>
        <taxon>Bacillati</taxon>
        <taxon>Saganbacteria</taxon>
    </lineage>
</organism>
<dbReference type="Proteomes" id="UP000177309">
    <property type="component" value="Unassembled WGS sequence"/>
</dbReference>
<evidence type="ECO:0000256" key="2">
    <source>
        <dbReference type="PROSITE-ProRule" id="PRU00325"/>
    </source>
</evidence>
<evidence type="ECO:0000313" key="7">
    <source>
        <dbReference type="Proteomes" id="UP000177309"/>
    </source>
</evidence>
<evidence type="ECO:0008006" key="8">
    <source>
        <dbReference type="Google" id="ProtNLM"/>
    </source>
</evidence>
<dbReference type="EMBL" id="MEUI01000012">
    <property type="protein sequence ID" value="OGC34840.1"/>
    <property type="molecule type" value="Genomic_DNA"/>
</dbReference>
<evidence type="ECO:0000259" key="4">
    <source>
        <dbReference type="PROSITE" id="PS51192"/>
    </source>
</evidence>
<dbReference type="GO" id="GO:0005524">
    <property type="term" value="F:ATP binding"/>
    <property type="evidence" value="ECO:0007669"/>
    <property type="project" value="InterPro"/>
</dbReference>
<dbReference type="GO" id="GO:0008270">
    <property type="term" value="F:zinc ion binding"/>
    <property type="evidence" value="ECO:0007669"/>
    <property type="project" value="UniProtKB-KW"/>
</dbReference>
<dbReference type="Pfam" id="PF00176">
    <property type="entry name" value="SNF2-rel_dom"/>
    <property type="match status" value="1"/>
</dbReference>
<dbReference type="SMART" id="SM00490">
    <property type="entry name" value="HELICc"/>
    <property type="match status" value="1"/>
</dbReference>
<evidence type="ECO:0000313" key="6">
    <source>
        <dbReference type="EMBL" id="OGC34840.1"/>
    </source>
</evidence>
<keyword evidence="2" id="KW-0863">Zinc-finger</keyword>
<dbReference type="Gene3D" id="3.40.50.10810">
    <property type="entry name" value="Tandem AAA-ATPase domain"/>
    <property type="match status" value="1"/>
</dbReference>